<dbReference type="KEGG" id="orn:DV701_00630"/>
<gene>
    <name evidence="2" type="ORF">DV701_00630</name>
</gene>
<feature type="transmembrane region" description="Helical" evidence="1">
    <location>
        <begin position="102"/>
        <end position="122"/>
    </location>
</feature>
<feature type="transmembrane region" description="Helical" evidence="1">
    <location>
        <begin position="12"/>
        <end position="34"/>
    </location>
</feature>
<feature type="transmembrane region" description="Helical" evidence="1">
    <location>
        <begin position="40"/>
        <end position="60"/>
    </location>
</feature>
<dbReference type="Proteomes" id="UP000253790">
    <property type="component" value="Chromosome"/>
</dbReference>
<name>A0A345NIM5_9MICO</name>
<keyword evidence="1" id="KW-0812">Transmembrane</keyword>
<dbReference type="RefSeq" id="WP_114926651.1">
    <property type="nucleotide sequence ID" value="NZ_CP031229.1"/>
</dbReference>
<feature type="transmembrane region" description="Helical" evidence="1">
    <location>
        <begin position="72"/>
        <end position="96"/>
    </location>
</feature>
<dbReference type="EMBL" id="CP031229">
    <property type="protein sequence ID" value="AXH94883.1"/>
    <property type="molecule type" value="Genomic_DNA"/>
</dbReference>
<organism evidence="2 3">
    <name type="scientific">Ornithinimicrobium avium</name>
    <dbReference type="NCBI Taxonomy" id="2283195"/>
    <lineage>
        <taxon>Bacteria</taxon>
        <taxon>Bacillati</taxon>
        <taxon>Actinomycetota</taxon>
        <taxon>Actinomycetes</taxon>
        <taxon>Micrococcales</taxon>
        <taxon>Ornithinimicrobiaceae</taxon>
        <taxon>Ornithinimicrobium</taxon>
    </lineage>
</organism>
<keyword evidence="1" id="KW-0472">Membrane</keyword>
<keyword evidence="1" id="KW-1133">Transmembrane helix</keyword>
<sequence>MKLPARTAASIVRGLILILVIGGIWIAPLAVSRFPDPGDVLGATVLLGLAAAAVLSWGVASSRLSQAGRVMYVIVSGLTIFIGLFIAVPLTGWWQLPIGSTGFIIFAFPAWSCMVLFFAMAMEARSARRARRSSEKIAS</sequence>
<evidence type="ECO:0000256" key="1">
    <source>
        <dbReference type="SAM" id="Phobius"/>
    </source>
</evidence>
<protein>
    <submittedName>
        <fullName evidence="2">Uncharacterized protein</fullName>
    </submittedName>
</protein>
<keyword evidence="3" id="KW-1185">Reference proteome</keyword>
<accession>A0A345NIM5</accession>
<reference evidence="2 3" key="1">
    <citation type="submission" date="2018-07" db="EMBL/GenBank/DDBJ databases">
        <title>Complete genome sequencing of Ornithinimicrobium sp. AMA3305.</title>
        <authorList>
            <person name="Bae J.-W."/>
        </authorList>
    </citation>
    <scope>NUCLEOTIDE SEQUENCE [LARGE SCALE GENOMIC DNA]</scope>
    <source>
        <strain evidence="2 3">AMA3305</strain>
    </source>
</reference>
<evidence type="ECO:0000313" key="3">
    <source>
        <dbReference type="Proteomes" id="UP000253790"/>
    </source>
</evidence>
<dbReference type="AlphaFoldDB" id="A0A345NIM5"/>
<proteinExistence type="predicted"/>
<evidence type="ECO:0000313" key="2">
    <source>
        <dbReference type="EMBL" id="AXH94883.1"/>
    </source>
</evidence>